<evidence type="ECO:0000313" key="2">
    <source>
        <dbReference type="EMBL" id="MBT1701451.1"/>
    </source>
</evidence>
<dbReference type="RefSeq" id="WP_254170133.1">
    <property type="nucleotide sequence ID" value="NZ_JAHESF010000073.1"/>
</dbReference>
<reference evidence="2 3" key="1">
    <citation type="submission" date="2021-05" db="EMBL/GenBank/DDBJ databases">
        <title>A Polyphasic approach of four new species of the genus Ohtaekwangia: Ohtaekwangia histidinii sp. nov., Ohtaekwangia cretensis sp. nov., Ohtaekwangia indiensis sp. nov., Ohtaekwangia reichenbachii sp. nov. from diverse environment.</title>
        <authorList>
            <person name="Octaviana S."/>
        </authorList>
    </citation>
    <scope>NUCLEOTIDE SEQUENCE [LARGE SCALE GENOMIC DNA]</scope>
    <source>
        <strain evidence="2 3">PWU4</strain>
    </source>
</reference>
<name>A0AAP2GME7_9BACT</name>
<keyword evidence="3" id="KW-1185">Reference proteome</keyword>
<evidence type="ECO:0000256" key="1">
    <source>
        <dbReference type="SAM" id="MobiDB-lite"/>
    </source>
</evidence>
<dbReference type="AlphaFoldDB" id="A0AAP2GME7"/>
<feature type="compositionally biased region" description="Basic and acidic residues" evidence="1">
    <location>
        <begin position="42"/>
        <end position="63"/>
    </location>
</feature>
<accession>A0AAP2GME7</accession>
<evidence type="ECO:0008006" key="4">
    <source>
        <dbReference type="Google" id="ProtNLM"/>
    </source>
</evidence>
<dbReference type="InterPro" id="IPR019626">
    <property type="entry name" value="Stress-induced_KGG_rpt"/>
</dbReference>
<dbReference type="Proteomes" id="UP001319200">
    <property type="component" value="Unassembled WGS sequence"/>
</dbReference>
<proteinExistence type="predicted"/>
<feature type="compositionally biased region" description="Low complexity" evidence="1">
    <location>
        <begin position="64"/>
        <end position="80"/>
    </location>
</feature>
<feature type="region of interest" description="Disordered" evidence="1">
    <location>
        <begin position="1"/>
        <end position="80"/>
    </location>
</feature>
<evidence type="ECO:0000313" key="3">
    <source>
        <dbReference type="Proteomes" id="UP001319200"/>
    </source>
</evidence>
<dbReference type="EMBL" id="JAHESF010000073">
    <property type="protein sequence ID" value="MBT1701451.1"/>
    <property type="molecule type" value="Genomic_DNA"/>
</dbReference>
<organism evidence="2 3">
    <name type="scientific">Chryseosolibacter histidini</name>
    <dbReference type="NCBI Taxonomy" id="2782349"/>
    <lineage>
        <taxon>Bacteria</taxon>
        <taxon>Pseudomonadati</taxon>
        <taxon>Bacteroidota</taxon>
        <taxon>Cytophagia</taxon>
        <taxon>Cytophagales</taxon>
        <taxon>Chryseotaleaceae</taxon>
        <taxon>Chryseosolibacter</taxon>
    </lineage>
</organism>
<dbReference type="Pfam" id="PF10685">
    <property type="entry name" value="KGG"/>
    <property type="match status" value="1"/>
</dbReference>
<protein>
    <recommendedName>
        <fullName evidence="4">Stress-induced protein</fullName>
    </recommendedName>
</protein>
<comment type="caution">
    <text evidence="2">The sequence shown here is derived from an EMBL/GenBank/DDBJ whole genome shotgun (WGS) entry which is preliminary data.</text>
</comment>
<gene>
    <name evidence="2" type="ORF">KK083_31445</name>
</gene>
<sequence>MEGRGENTMKRTANRGFASMDREQQRAIARKGGLAVSQNRQHMAEIGRKGGESSGESRGRKNTPENQPQQQQQEQGENVE</sequence>